<protein>
    <submittedName>
        <fullName evidence="1">Uncharacterized protein</fullName>
    </submittedName>
</protein>
<organism evidence="1 2">
    <name type="scientific">Parabacteroides faecalis</name>
    <dbReference type="NCBI Taxonomy" id="2924040"/>
    <lineage>
        <taxon>Bacteria</taxon>
        <taxon>Pseudomonadati</taxon>
        <taxon>Bacteroidota</taxon>
        <taxon>Bacteroidia</taxon>
        <taxon>Bacteroidales</taxon>
        <taxon>Tannerellaceae</taxon>
        <taxon>Parabacteroides</taxon>
    </lineage>
</organism>
<dbReference type="RefSeq" id="WP_243326821.1">
    <property type="nucleotide sequence ID" value="NZ_JAKZMM010000095.1"/>
</dbReference>
<keyword evidence="2" id="KW-1185">Reference proteome</keyword>
<sequence>MAIITKKNIDMAQIACTVGAPKQSTILVKTSNGVETRTVTTLENSLYRCCTRSKVGGSSGYAFKIPENGYTRNDGELIDGAEPYWNIWSGMSPGQWDIKLPDRTLYLRLRRDTPSSKEYSCKKGFFAGYNPAARKPYLFPEGSTIYVPQNQVSIVVGITIFWDFGEIDWTVPCGNYTHIHIMAARELYYAYPVIDEYIAIEDYNILGHYTVETTQGALGGIPEGGKLYFWGEFSMGEGNKICDFPTTSYGIIHWGEYWAKNVLGDITTVIQSTPNYVPATNYTVTSKEMTDADTTTQNVRFNLMKTGNDSREIDTSRSYIRCKWRDRNDWQDCPAYKIELPPEVNLTRTQYCTLPVRPGIDQEFIIDIQLVLVYK</sequence>
<accession>A0ABT0C6B4</accession>
<name>A0ABT0C6B4_9BACT</name>
<comment type="caution">
    <text evidence="1">The sequence shown here is derived from an EMBL/GenBank/DDBJ whole genome shotgun (WGS) entry which is preliminary data.</text>
</comment>
<evidence type="ECO:0000313" key="2">
    <source>
        <dbReference type="Proteomes" id="UP001165444"/>
    </source>
</evidence>
<evidence type="ECO:0000313" key="1">
    <source>
        <dbReference type="EMBL" id="MCJ2382495.1"/>
    </source>
</evidence>
<reference evidence="1 2" key="1">
    <citation type="submission" date="2022-03" db="EMBL/GenBank/DDBJ databases">
        <title>Parabacteroides sp. nov. isolated from swine feces.</title>
        <authorList>
            <person name="Bak J.E."/>
        </authorList>
    </citation>
    <scope>NUCLEOTIDE SEQUENCE [LARGE SCALE GENOMIC DNA]</scope>
    <source>
        <strain evidence="1 2">AGMB00274</strain>
    </source>
</reference>
<proteinExistence type="predicted"/>
<dbReference type="EMBL" id="JAKZMM010000095">
    <property type="protein sequence ID" value="MCJ2382495.1"/>
    <property type="molecule type" value="Genomic_DNA"/>
</dbReference>
<gene>
    <name evidence="1" type="ORF">MUN53_18130</name>
</gene>
<dbReference type="Proteomes" id="UP001165444">
    <property type="component" value="Unassembled WGS sequence"/>
</dbReference>